<comment type="caution">
    <text evidence="2">The sequence shown here is derived from an EMBL/GenBank/DDBJ whole genome shotgun (WGS) entry which is preliminary data.</text>
</comment>
<dbReference type="EMBL" id="LLXI01000895">
    <property type="protein sequence ID" value="PKY50606.1"/>
    <property type="molecule type" value="Genomic_DNA"/>
</dbReference>
<dbReference type="VEuPathDB" id="FungiDB:RhiirA1_473777"/>
<evidence type="ECO:0000313" key="4">
    <source>
        <dbReference type="Proteomes" id="UP000234323"/>
    </source>
</evidence>
<keyword evidence="4" id="KW-1185">Reference proteome</keyword>
<accession>A0A2I1GVG8</accession>
<organism evidence="2 4">
    <name type="scientific">Rhizophagus irregularis</name>
    <dbReference type="NCBI Taxonomy" id="588596"/>
    <lineage>
        <taxon>Eukaryota</taxon>
        <taxon>Fungi</taxon>
        <taxon>Fungi incertae sedis</taxon>
        <taxon>Mucoromycota</taxon>
        <taxon>Glomeromycotina</taxon>
        <taxon>Glomeromycetes</taxon>
        <taxon>Glomerales</taxon>
        <taxon>Glomeraceae</taxon>
        <taxon>Rhizophagus</taxon>
    </lineage>
</organism>
<sequence>MDELYPKGRSNIAVQRNERSRKRREEHRLRNSYFIGQYGGHFAKVIKIFKIKYILIYFNNERDTLEAIYRSTMDEDMGKGLQMKSQEELIGTNGVYKKRTGINKFRVPTAATSKGDNFVDAQSSPLSTIPRSKEEHEELDNLNSNFTSRLEEITVNKGKASVKTTDLETTGKDDVNKNKKRVVTTQGRRDDSDSE</sequence>
<dbReference type="VEuPathDB" id="FungiDB:FUN_023578"/>
<evidence type="ECO:0000256" key="1">
    <source>
        <dbReference type="SAM" id="MobiDB-lite"/>
    </source>
</evidence>
<reference evidence="2 4" key="1">
    <citation type="submission" date="2015-10" db="EMBL/GenBank/DDBJ databases">
        <title>Genome analyses suggest a sexual origin of heterokaryosis in a supposedly ancient asexual fungus.</title>
        <authorList>
            <person name="Ropars J."/>
            <person name="Sedzielewska K."/>
            <person name="Noel J."/>
            <person name="Charron P."/>
            <person name="Farinelli L."/>
            <person name="Marton T."/>
            <person name="Kruger M."/>
            <person name="Pelin A."/>
            <person name="Brachmann A."/>
            <person name="Corradi N."/>
        </authorList>
    </citation>
    <scope>NUCLEOTIDE SEQUENCE [LARGE SCALE GENOMIC DNA]</scope>
    <source>
        <strain evidence="2 4">A4</strain>
    </source>
</reference>
<proteinExistence type="predicted"/>
<protein>
    <submittedName>
        <fullName evidence="2">Uncharacterized protein</fullName>
    </submittedName>
</protein>
<gene>
    <name evidence="2" type="ORF">RhiirA4_467168</name>
    <name evidence="3" type="ORF">RhiirA4_467995</name>
</gene>
<dbReference type="EMBL" id="LLXI01000970">
    <property type="protein sequence ID" value="PKY51139.1"/>
    <property type="molecule type" value="Genomic_DNA"/>
</dbReference>
<dbReference type="AlphaFoldDB" id="A0A2I1GVG8"/>
<dbReference type="VEuPathDB" id="FungiDB:RhiirFUN_006871"/>
<dbReference type="Proteomes" id="UP000234323">
    <property type="component" value="Unassembled WGS sequence"/>
</dbReference>
<evidence type="ECO:0000313" key="2">
    <source>
        <dbReference type="EMBL" id="PKY50606.1"/>
    </source>
</evidence>
<evidence type="ECO:0000313" key="3">
    <source>
        <dbReference type="EMBL" id="PKY51139.1"/>
    </source>
</evidence>
<name>A0A2I1GVG8_9GLOM</name>
<feature type="region of interest" description="Disordered" evidence="1">
    <location>
        <begin position="157"/>
        <end position="195"/>
    </location>
</feature>
<feature type="compositionally biased region" description="Basic and acidic residues" evidence="1">
    <location>
        <begin position="165"/>
        <end position="177"/>
    </location>
</feature>